<evidence type="ECO:0000313" key="2">
    <source>
        <dbReference type="Proteomes" id="UP000254467"/>
    </source>
</evidence>
<accession>A0A376CL27</accession>
<dbReference type="EMBL" id="UFXQ01000001">
    <property type="protein sequence ID" value="STC69186.1"/>
    <property type="molecule type" value="Genomic_DNA"/>
</dbReference>
<organism evidence="1 2">
    <name type="scientific">Corynebacterium pilosum</name>
    <dbReference type="NCBI Taxonomy" id="35756"/>
    <lineage>
        <taxon>Bacteria</taxon>
        <taxon>Bacillati</taxon>
        <taxon>Actinomycetota</taxon>
        <taxon>Actinomycetes</taxon>
        <taxon>Mycobacteriales</taxon>
        <taxon>Corynebacteriaceae</taxon>
        <taxon>Corynebacterium</taxon>
    </lineage>
</organism>
<dbReference type="Proteomes" id="UP000254467">
    <property type="component" value="Unassembled WGS sequence"/>
</dbReference>
<evidence type="ECO:0000313" key="1">
    <source>
        <dbReference type="EMBL" id="STC69186.1"/>
    </source>
</evidence>
<protein>
    <submittedName>
        <fullName evidence="1">Uncharacterized protein</fullName>
    </submittedName>
</protein>
<dbReference type="AlphaFoldDB" id="A0A376CL27"/>
<name>A0A376CL27_9CORY</name>
<proteinExistence type="predicted"/>
<sequence>MKHFVRTTLTVPGAGTLVTIAELEEISSESCTMVRMIELAPDETIKGAFADGRIVGQANEPLEQVPHPNTYDQFEGIEAEHLSPEEFEGLWAEVRAKFPGF</sequence>
<dbReference type="STRING" id="35756.GCA_001044155_00362"/>
<dbReference type="RefSeq" id="WP_018582659.1">
    <property type="nucleotide sequence ID" value="NZ_LDYD01000019.1"/>
</dbReference>
<gene>
    <name evidence="1" type="ORF">NCTC11862_00967</name>
</gene>
<reference evidence="1 2" key="1">
    <citation type="submission" date="2018-06" db="EMBL/GenBank/DDBJ databases">
        <authorList>
            <consortium name="Pathogen Informatics"/>
            <person name="Doyle S."/>
        </authorList>
    </citation>
    <scope>NUCLEOTIDE SEQUENCE [LARGE SCALE GENOMIC DNA]</scope>
    <source>
        <strain evidence="1 2">NCTC11862</strain>
    </source>
</reference>
<keyword evidence="2" id="KW-1185">Reference proteome</keyword>